<evidence type="ECO:0000256" key="8">
    <source>
        <dbReference type="RuleBase" id="RU003953"/>
    </source>
</evidence>
<dbReference type="PANTHER" id="PTHR46173">
    <property type="entry name" value="CCA TRNA NUCLEOTIDYLTRANSFERASE 1, MITOCHONDRIAL"/>
    <property type="match status" value="1"/>
</dbReference>
<dbReference type="Pfam" id="PF12627">
    <property type="entry name" value="PolyA_pol_RNAbd"/>
    <property type="match status" value="1"/>
</dbReference>
<evidence type="ECO:0000256" key="4">
    <source>
        <dbReference type="ARBA" id="ARBA00022695"/>
    </source>
</evidence>
<dbReference type="Proteomes" id="UP000265848">
    <property type="component" value="Unassembled WGS sequence"/>
</dbReference>
<keyword evidence="3" id="KW-0819">tRNA processing</keyword>
<dbReference type="Pfam" id="PF01743">
    <property type="entry name" value="PolyA_pol"/>
    <property type="match status" value="1"/>
</dbReference>
<name>A0A399J4K3_9RHOB</name>
<comment type="similarity">
    <text evidence="8">Belongs to the tRNA nucleotidyltransferase/poly(A) polymerase family.</text>
</comment>
<dbReference type="Gene3D" id="1.10.3090.10">
    <property type="entry name" value="cca-adding enzyme, domain 2"/>
    <property type="match status" value="1"/>
</dbReference>
<feature type="domain" description="tRNA nucleotidyltransferase/poly(A) polymerase RNA and SrmB- binding" evidence="10">
    <location>
        <begin position="183"/>
        <end position="240"/>
    </location>
</feature>
<dbReference type="OrthoDB" id="9805698at2"/>
<evidence type="ECO:0000256" key="3">
    <source>
        <dbReference type="ARBA" id="ARBA00022694"/>
    </source>
</evidence>
<dbReference type="CDD" id="cd05398">
    <property type="entry name" value="NT_ClassII-CCAase"/>
    <property type="match status" value="1"/>
</dbReference>
<dbReference type="InterPro" id="IPR050264">
    <property type="entry name" value="Bact_CCA-adding_enz_type3_sf"/>
</dbReference>
<proteinExistence type="inferred from homology"/>
<keyword evidence="6" id="KW-0547">Nucleotide-binding</keyword>
<evidence type="ECO:0000313" key="11">
    <source>
        <dbReference type="EMBL" id="RII40368.1"/>
    </source>
</evidence>
<evidence type="ECO:0000259" key="9">
    <source>
        <dbReference type="Pfam" id="PF01743"/>
    </source>
</evidence>
<feature type="domain" description="Poly A polymerase head" evidence="9">
    <location>
        <begin position="28"/>
        <end position="150"/>
    </location>
</feature>
<dbReference type="RefSeq" id="WP_119397608.1">
    <property type="nucleotide sequence ID" value="NZ_QWJJ01000002.1"/>
</dbReference>
<dbReference type="InterPro" id="IPR032828">
    <property type="entry name" value="PolyA_RNA-bd"/>
</dbReference>
<dbReference type="InterPro" id="IPR043519">
    <property type="entry name" value="NT_sf"/>
</dbReference>
<evidence type="ECO:0000313" key="12">
    <source>
        <dbReference type="Proteomes" id="UP000265848"/>
    </source>
</evidence>
<evidence type="ECO:0000256" key="2">
    <source>
        <dbReference type="ARBA" id="ARBA00022679"/>
    </source>
</evidence>
<keyword evidence="12" id="KW-1185">Reference proteome</keyword>
<dbReference type="GO" id="GO:0016779">
    <property type="term" value="F:nucleotidyltransferase activity"/>
    <property type="evidence" value="ECO:0007669"/>
    <property type="project" value="UniProtKB-KW"/>
</dbReference>
<protein>
    <submittedName>
        <fullName evidence="11">CCA tRNA nucleotidyltransferase</fullName>
    </submittedName>
</protein>
<keyword evidence="7" id="KW-0460">Magnesium</keyword>
<dbReference type="Gene3D" id="3.30.460.10">
    <property type="entry name" value="Beta Polymerase, domain 2"/>
    <property type="match status" value="1"/>
</dbReference>
<keyword evidence="2 8" id="KW-0808">Transferase</keyword>
<dbReference type="GO" id="GO:0008033">
    <property type="term" value="P:tRNA processing"/>
    <property type="evidence" value="ECO:0007669"/>
    <property type="project" value="UniProtKB-KW"/>
</dbReference>
<dbReference type="AlphaFoldDB" id="A0A399J4K3"/>
<gene>
    <name evidence="11" type="ORF">DL237_03380</name>
</gene>
<evidence type="ECO:0000256" key="1">
    <source>
        <dbReference type="ARBA" id="ARBA00001946"/>
    </source>
</evidence>
<dbReference type="PANTHER" id="PTHR46173:SF1">
    <property type="entry name" value="CCA TRNA NUCLEOTIDYLTRANSFERASE 1, MITOCHONDRIAL"/>
    <property type="match status" value="1"/>
</dbReference>
<organism evidence="11 12">
    <name type="scientific">Pseudooceanicola sediminis</name>
    <dbReference type="NCBI Taxonomy" id="2211117"/>
    <lineage>
        <taxon>Bacteria</taxon>
        <taxon>Pseudomonadati</taxon>
        <taxon>Pseudomonadota</taxon>
        <taxon>Alphaproteobacteria</taxon>
        <taxon>Rhodobacterales</taxon>
        <taxon>Paracoccaceae</taxon>
        <taxon>Pseudooceanicola</taxon>
    </lineage>
</organism>
<reference evidence="11 12" key="1">
    <citation type="submission" date="2018-08" db="EMBL/GenBank/DDBJ databases">
        <title>Pseudooceanicola sediminis CY03 in the family Rhodobacteracea.</title>
        <authorList>
            <person name="Zhang Y.-J."/>
        </authorList>
    </citation>
    <scope>NUCLEOTIDE SEQUENCE [LARGE SCALE GENOMIC DNA]</scope>
    <source>
        <strain evidence="11 12">CY03</strain>
    </source>
</reference>
<dbReference type="GO" id="GO:0046872">
    <property type="term" value="F:metal ion binding"/>
    <property type="evidence" value="ECO:0007669"/>
    <property type="project" value="UniProtKB-KW"/>
</dbReference>
<comment type="caution">
    <text evidence="11">The sequence shown here is derived from an EMBL/GenBank/DDBJ whole genome shotgun (WGS) entry which is preliminary data.</text>
</comment>
<dbReference type="EMBL" id="QWJJ01000002">
    <property type="protein sequence ID" value="RII40368.1"/>
    <property type="molecule type" value="Genomic_DNA"/>
</dbReference>
<evidence type="ECO:0000256" key="5">
    <source>
        <dbReference type="ARBA" id="ARBA00022723"/>
    </source>
</evidence>
<dbReference type="InterPro" id="IPR002646">
    <property type="entry name" value="PolA_pol_head_dom"/>
</dbReference>
<keyword evidence="8" id="KW-0694">RNA-binding</keyword>
<accession>A0A399J4K3</accession>
<sequence length="385" mass="41457">MAVVAGDWLSRDATQAVCRMLTDAGYLAYFVGGCVRDALLGLPVGDVDICTDARPATIQDLAGKAGLKAIPTGIDHGTITVVSDGIPHEVTTFRRDVETDGRRAVVAFSSSIEEDARRRDFTMNALYADPQGQVLDPLGGMADLKARRLRFIEDADLRIREDYLRILRFFRFHARFGDPEAGLDPEALNAIASNAEGLETLSAERVGSEMTRLLGGADPAPAMAAMQQTGALVHVLPGANPAPLAPLIHVERLVGLAPDWGARLAALGGEDTAERLRLSRKDTARLMLFREEVGSARGPGALGYLYGATEAAHILTLRVVLLEQPFDAQLFQEAREGATATFPLSARDLMPAYEGAALGQRLAVLKDRWIGSGFTLDRAALLREE</sequence>
<evidence type="ECO:0000256" key="7">
    <source>
        <dbReference type="ARBA" id="ARBA00022842"/>
    </source>
</evidence>
<evidence type="ECO:0000259" key="10">
    <source>
        <dbReference type="Pfam" id="PF12627"/>
    </source>
</evidence>
<keyword evidence="4" id="KW-0548">Nucleotidyltransferase</keyword>
<dbReference type="GO" id="GO:0000166">
    <property type="term" value="F:nucleotide binding"/>
    <property type="evidence" value="ECO:0007669"/>
    <property type="project" value="UniProtKB-KW"/>
</dbReference>
<dbReference type="SUPFAM" id="SSF81891">
    <property type="entry name" value="Poly A polymerase C-terminal region-like"/>
    <property type="match status" value="1"/>
</dbReference>
<dbReference type="GO" id="GO:0000049">
    <property type="term" value="F:tRNA binding"/>
    <property type="evidence" value="ECO:0007669"/>
    <property type="project" value="TreeGrafter"/>
</dbReference>
<keyword evidence="5" id="KW-0479">Metal-binding</keyword>
<comment type="cofactor">
    <cofactor evidence="1">
        <name>Mg(2+)</name>
        <dbReference type="ChEBI" id="CHEBI:18420"/>
    </cofactor>
</comment>
<evidence type="ECO:0000256" key="6">
    <source>
        <dbReference type="ARBA" id="ARBA00022741"/>
    </source>
</evidence>
<dbReference type="SUPFAM" id="SSF81301">
    <property type="entry name" value="Nucleotidyltransferase"/>
    <property type="match status" value="1"/>
</dbReference>